<dbReference type="AlphaFoldDB" id="A0A2M8WJ22"/>
<sequence length="121" mass="13136">MTSHGTTDGSHEVRALTRELANYTLRLSETIGCPESDVWAVHLAASGRMLFPGQAESGLCFPDGPMSSGGATRYEIWRVALREVLDILGPVECRLRTGYDLDELTGAMEAFFETAADGRTP</sequence>
<dbReference type="Proteomes" id="UP000231586">
    <property type="component" value="Unassembled WGS sequence"/>
</dbReference>
<evidence type="ECO:0000313" key="2">
    <source>
        <dbReference type="Proteomes" id="UP000231586"/>
    </source>
</evidence>
<reference evidence="1 2" key="1">
    <citation type="submission" date="2017-11" db="EMBL/GenBank/DDBJ databases">
        <title>Genomic Encyclopedia of Archaeal and Bacterial Type Strains, Phase II (KMG-II): From Individual Species to Whole Genera.</title>
        <authorList>
            <person name="Goeker M."/>
        </authorList>
    </citation>
    <scope>NUCLEOTIDE SEQUENCE [LARGE SCALE GENOMIC DNA]</scope>
    <source>
        <strain evidence="1 2">DSM 22413</strain>
    </source>
</reference>
<dbReference type="EMBL" id="PGTZ01000009">
    <property type="protein sequence ID" value="PJI90931.1"/>
    <property type="molecule type" value="Genomic_DNA"/>
</dbReference>
<accession>A0A2M8WJ22</accession>
<name>A0A2M8WJ22_9MICO</name>
<organism evidence="1 2">
    <name type="scientific">Luteimicrobium subarcticum</name>
    <dbReference type="NCBI Taxonomy" id="620910"/>
    <lineage>
        <taxon>Bacteria</taxon>
        <taxon>Bacillati</taxon>
        <taxon>Actinomycetota</taxon>
        <taxon>Actinomycetes</taxon>
        <taxon>Micrococcales</taxon>
        <taxon>Luteimicrobium</taxon>
    </lineage>
</organism>
<keyword evidence="2" id="KW-1185">Reference proteome</keyword>
<comment type="caution">
    <text evidence="1">The sequence shown here is derived from an EMBL/GenBank/DDBJ whole genome shotgun (WGS) entry which is preliminary data.</text>
</comment>
<gene>
    <name evidence="1" type="ORF">CLV34_2188</name>
</gene>
<evidence type="ECO:0000313" key="1">
    <source>
        <dbReference type="EMBL" id="PJI90931.1"/>
    </source>
</evidence>
<dbReference type="RefSeq" id="WP_100350339.1">
    <property type="nucleotide sequence ID" value="NZ_PGTZ01000009.1"/>
</dbReference>
<protein>
    <submittedName>
        <fullName evidence="1">Uncharacterized protein</fullName>
    </submittedName>
</protein>
<dbReference type="OrthoDB" id="4550793at2"/>
<proteinExistence type="predicted"/>